<dbReference type="SUPFAM" id="SSF53613">
    <property type="entry name" value="Ribokinase-like"/>
    <property type="match status" value="1"/>
</dbReference>
<dbReference type="InterPro" id="IPR011913">
    <property type="entry name" value="RfaE_dom_I"/>
</dbReference>
<keyword evidence="1" id="KW-0808">Transferase</keyword>
<dbReference type="Proteomes" id="UP000594468">
    <property type="component" value="Chromosome"/>
</dbReference>
<feature type="domain" description="Carbohydrate kinase PfkB" evidence="3">
    <location>
        <begin position="18"/>
        <end position="317"/>
    </location>
</feature>
<dbReference type="InterPro" id="IPR002173">
    <property type="entry name" value="Carboh/pur_kinase_PfkB_CS"/>
</dbReference>
<name>A0A7S8EDB3_9CHLR</name>
<evidence type="ECO:0000256" key="2">
    <source>
        <dbReference type="ARBA" id="ARBA00022777"/>
    </source>
</evidence>
<dbReference type="InterPro" id="IPR029056">
    <property type="entry name" value="Ribokinase-like"/>
</dbReference>
<evidence type="ECO:0000259" key="3">
    <source>
        <dbReference type="Pfam" id="PF00294"/>
    </source>
</evidence>
<accession>A0A7S8EDB3</accession>
<dbReference type="KEGG" id="pmet:G4Y79_10830"/>
<evidence type="ECO:0000313" key="5">
    <source>
        <dbReference type="Proteomes" id="UP000594468"/>
    </source>
</evidence>
<protein>
    <submittedName>
        <fullName evidence="4">Ribokinase</fullName>
    </submittedName>
</protein>
<evidence type="ECO:0000313" key="4">
    <source>
        <dbReference type="EMBL" id="QPC84836.1"/>
    </source>
</evidence>
<dbReference type="InterPro" id="IPR011611">
    <property type="entry name" value="PfkB_dom"/>
</dbReference>
<gene>
    <name evidence="4" type="ORF">G4Y79_10830</name>
</gene>
<dbReference type="PANTHER" id="PTHR46969:SF1">
    <property type="entry name" value="BIFUNCTIONAL PROTEIN HLDE"/>
    <property type="match status" value="1"/>
</dbReference>
<dbReference type="Gene3D" id="3.40.1190.20">
    <property type="match status" value="1"/>
</dbReference>
<dbReference type="GO" id="GO:0033786">
    <property type="term" value="F:heptose-1-phosphate adenylyltransferase activity"/>
    <property type="evidence" value="ECO:0007669"/>
    <property type="project" value="TreeGrafter"/>
</dbReference>
<dbReference type="PANTHER" id="PTHR46969">
    <property type="entry name" value="BIFUNCTIONAL PROTEIN HLDE"/>
    <property type="match status" value="1"/>
</dbReference>
<dbReference type="GO" id="GO:0016773">
    <property type="term" value="F:phosphotransferase activity, alcohol group as acceptor"/>
    <property type="evidence" value="ECO:0007669"/>
    <property type="project" value="InterPro"/>
</dbReference>
<reference evidence="4 5" key="1">
    <citation type="submission" date="2020-02" db="EMBL/GenBank/DDBJ databases">
        <authorList>
            <person name="Zheng R.K."/>
            <person name="Sun C.M."/>
        </authorList>
    </citation>
    <scope>NUCLEOTIDE SEQUENCE [LARGE SCALE GENOMIC DNA]</scope>
    <source>
        <strain evidence="5">rifampicinis</strain>
    </source>
</reference>
<keyword evidence="2 4" id="KW-0418">Kinase</keyword>
<proteinExistence type="predicted"/>
<dbReference type="RefSeq" id="WP_195172899.1">
    <property type="nucleotide sequence ID" value="NZ_CP062983.1"/>
</dbReference>
<sequence>MEVDILKRLIARFEGCNVLVIGDVILDEYIIGDARRMSREAPIPVLELRERRYIPGGAANPAVTLHSLGAGCNLIGVVGEDETHQSLVAALTERGIPSTLLADSARPTIVKTRIMATMGLRFPQQVARVDTIARDPVNGDLQAGILAQLTTSAQYGAVLLSDYQCGLLAESLVQQIAAWCRENDVLLTVDAQGELQKYAGVDLVKCNADEASAYLGHDLATDEDFAQAAQAIYEQLALQEAMVITRGAYGATVYTADGAQHCPSPRVRDVYDTVGAGDTAIAVMTLARVAGATYEQAVMLSNYASGIVVQHVGNYAPSREELLTAITS</sequence>
<dbReference type="Pfam" id="PF00294">
    <property type="entry name" value="PfkB"/>
    <property type="match status" value="1"/>
</dbReference>
<dbReference type="CDD" id="cd01172">
    <property type="entry name" value="RfaE_like"/>
    <property type="match status" value="1"/>
</dbReference>
<dbReference type="AlphaFoldDB" id="A0A7S8EDB3"/>
<dbReference type="GO" id="GO:0033785">
    <property type="term" value="F:heptose 7-phosphate kinase activity"/>
    <property type="evidence" value="ECO:0007669"/>
    <property type="project" value="TreeGrafter"/>
</dbReference>
<evidence type="ECO:0000256" key="1">
    <source>
        <dbReference type="ARBA" id="ARBA00022679"/>
    </source>
</evidence>
<organism evidence="4 5">
    <name type="scientific">Phototrophicus methaneseepsis</name>
    <dbReference type="NCBI Taxonomy" id="2710758"/>
    <lineage>
        <taxon>Bacteria</taxon>
        <taxon>Bacillati</taxon>
        <taxon>Chloroflexota</taxon>
        <taxon>Candidatus Thermofontia</taxon>
        <taxon>Phototrophicales</taxon>
        <taxon>Phototrophicaceae</taxon>
        <taxon>Phototrophicus</taxon>
    </lineage>
</organism>
<dbReference type="EMBL" id="CP062983">
    <property type="protein sequence ID" value="QPC84836.1"/>
    <property type="molecule type" value="Genomic_DNA"/>
</dbReference>
<keyword evidence="5" id="KW-1185">Reference proteome</keyword>
<dbReference type="PROSITE" id="PS00583">
    <property type="entry name" value="PFKB_KINASES_1"/>
    <property type="match status" value="1"/>
</dbReference>
<dbReference type="GO" id="GO:0005829">
    <property type="term" value="C:cytosol"/>
    <property type="evidence" value="ECO:0007669"/>
    <property type="project" value="TreeGrafter"/>
</dbReference>